<comment type="caution">
    <text evidence="6">Lacks conserved residue(s) required for the propagation of feature annotation.</text>
</comment>
<feature type="compositionally biased region" description="Polar residues" evidence="7">
    <location>
        <begin position="103"/>
        <end position="121"/>
    </location>
</feature>
<dbReference type="PANTHER" id="PTHR14093">
    <property type="entry name" value="HLA CLASS II GAMMA CHAIN"/>
    <property type="match status" value="1"/>
</dbReference>
<evidence type="ECO:0000256" key="2">
    <source>
        <dbReference type="ARBA" id="ARBA00022525"/>
    </source>
</evidence>
<name>A0A8C8WGA5_PANLE</name>
<keyword evidence="3" id="KW-0732">Signal</keyword>
<evidence type="ECO:0000259" key="8">
    <source>
        <dbReference type="PROSITE" id="PS51162"/>
    </source>
</evidence>
<keyword evidence="4 6" id="KW-1015">Disulfide bond</keyword>
<dbReference type="SMART" id="SM00211">
    <property type="entry name" value="TY"/>
    <property type="match status" value="1"/>
</dbReference>
<dbReference type="PROSITE" id="PS51162">
    <property type="entry name" value="THYROGLOBULIN_1_2"/>
    <property type="match status" value="1"/>
</dbReference>
<accession>A0A8C8WGA5</accession>
<feature type="domain" description="Thyroglobulin type-1" evidence="8">
    <location>
        <begin position="21"/>
        <end position="89"/>
    </location>
</feature>
<dbReference type="Proteomes" id="UP000694399">
    <property type="component" value="Chromosome X"/>
</dbReference>
<dbReference type="GO" id="GO:0005615">
    <property type="term" value="C:extracellular space"/>
    <property type="evidence" value="ECO:0007669"/>
    <property type="project" value="TreeGrafter"/>
</dbReference>
<dbReference type="GeneTree" id="ENSGT00940000177637"/>
<feature type="region of interest" description="Disordered" evidence="7">
    <location>
        <begin position="76"/>
        <end position="121"/>
    </location>
</feature>
<sequence length="121" mass="12992">PGPSLFTRCPLLFPRGSVLGPTKCEMERFTATSFGHPYVPSCRRSGDYEAVQCQRAGPCWCCFAGDCWCVDSRGKELSGSRVRGGRPRCPTDGGPCNAMGPQSRPSSGTNDGQLRTTVARS</sequence>
<dbReference type="GO" id="GO:0006590">
    <property type="term" value="P:thyroid hormone generation"/>
    <property type="evidence" value="ECO:0007669"/>
    <property type="project" value="TreeGrafter"/>
</dbReference>
<dbReference type="Gene3D" id="4.10.800.10">
    <property type="entry name" value="Thyroglobulin type-1"/>
    <property type="match status" value="1"/>
</dbReference>
<evidence type="ECO:0000256" key="3">
    <source>
        <dbReference type="ARBA" id="ARBA00022729"/>
    </source>
</evidence>
<dbReference type="SUPFAM" id="SSF57610">
    <property type="entry name" value="Thyroglobulin type-1 domain"/>
    <property type="match status" value="1"/>
</dbReference>
<dbReference type="InterPro" id="IPR000716">
    <property type="entry name" value="Thyroglobulin_1"/>
</dbReference>
<feature type="disulfide bond" evidence="6">
    <location>
        <begin position="69"/>
        <end position="89"/>
    </location>
</feature>
<reference evidence="9" key="1">
    <citation type="journal article" date="2019" name="bioRxiv">
        <title>Long live the king: chromosome-level assembly of the lion (Panthera leo) using linked-read, Hi-C, and long read data.</title>
        <authorList>
            <person name="Armstrong E.E."/>
            <person name="Taylor R.W."/>
            <person name="Miller D.E."/>
            <person name="Kaelin C."/>
            <person name="Barsh G."/>
            <person name="Hadly E.A."/>
            <person name="Petrov D."/>
        </authorList>
    </citation>
    <scope>NUCLEOTIDE SEQUENCE [LARGE SCALE GENOMIC DNA]</scope>
</reference>
<reference evidence="9" key="2">
    <citation type="submission" date="2025-08" db="UniProtKB">
        <authorList>
            <consortium name="Ensembl"/>
        </authorList>
    </citation>
    <scope>IDENTIFICATION</scope>
</reference>
<evidence type="ECO:0000313" key="10">
    <source>
        <dbReference type="Proteomes" id="UP000694399"/>
    </source>
</evidence>
<dbReference type="Ensembl" id="ENSPLOT00000003292.1">
    <property type="protein sequence ID" value="ENSPLOP00000003000.1"/>
    <property type="gene ID" value="ENSPLOG00000002148.1"/>
</dbReference>
<comment type="subcellular location">
    <subcellularLocation>
        <location evidence="1">Secreted</location>
    </subcellularLocation>
</comment>
<evidence type="ECO:0000256" key="7">
    <source>
        <dbReference type="SAM" id="MobiDB-lite"/>
    </source>
</evidence>
<dbReference type="AlphaFoldDB" id="A0A8C8WGA5"/>
<proteinExistence type="predicted"/>
<dbReference type="Pfam" id="PF00086">
    <property type="entry name" value="Thyroglobulin_1"/>
    <property type="match status" value="1"/>
</dbReference>
<organism evidence="9 10">
    <name type="scientific">Panthera leo</name>
    <name type="common">Lion</name>
    <dbReference type="NCBI Taxonomy" id="9689"/>
    <lineage>
        <taxon>Eukaryota</taxon>
        <taxon>Metazoa</taxon>
        <taxon>Chordata</taxon>
        <taxon>Craniata</taxon>
        <taxon>Vertebrata</taxon>
        <taxon>Euteleostomi</taxon>
        <taxon>Mammalia</taxon>
        <taxon>Eutheria</taxon>
        <taxon>Laurasiatheria</taxon>
        <taxon>Carnivora</taxon>
        <taxon>Feliformia</taxon>
        <taxon>Felidae</taxon>
        <taxon>Pantherinae</taxon>
        <taxon>Panthera</taxon>
    </lineage>
</organism>
<dbReference type="InterPro" id="IPR052001">
    <property type="entry name" value="MHC-II_Gamma/Thyroglobulin"/>
</dbReference>
<protein>
    <recommendedName>
        <fullName evidence="8">Thyroglobulin type-1 domain-containing protein</fullName>
    </recommendedName>
</protein>
<keyword evidence="10" id="KW-1185">Reference proteome</keyword>
<dbReference type="CDD" id="cd00191">
    <property type="entry name" value="TY"/>
    <property type="match status" value="1"/>
</dbReference>
<evidence type="ECO:0000313" key="9">
    <source>
        <dbReference type="Ensembl" id="ENSPLOP00000003000.1"/>
    </source>
</evidence>
<dbReference type="InterPro" id="IPR036857">
    <property type="entry name" value="Thyroglobulin_1_sf"/>
</dbReference>
<evidence type="ECO:0000256" key="6">
    <source>
        <dbReference type="PROSITE-ProRule" id="PRU00500"/>
    </source>
</evidence>
<keyword evidence="2" id="KW-0964">Secreted</keyword>
<evidence type="ECO:0000256" key="5">
    <source>
        <dbReference type="ARBA" id="ARBA00023180"/>
    </source>
</evidence>
<dbReference type="PANTHER" id="PTHR14093:SF19">
    <property type="entry name" value="THYROGLOBULIN"/>
    <property type="match status" value="1"/>
</dbReference>
<evidence type="ECO:0000256" key="1">
    <source>
        <dbReference type="ARBA" id="ARBA00004613"/>
    </source>
</evidence>
<reference evidence="9" key="3">
    <citation type="submission" date="2025-09" db="UniProtKB">
        <authorList>
            <consortium name="Ensembl"/>
        </authorList>
    </citation>
    <scope>IDENTIFICATION</scope>
</reference>
<evidence type="ECO:0000256" key="4">
    <source>
        <dbReference type="ARBA" id="ARBA00023157"/>
    </source>
</evidence>
<keyword evidence="5" id="KW-0325">Glycoprotein</keyword>